<reference evidence="2 3" key="1">
    <citation type="submission" date="2016-06" db="EMBL/GenBank/DDBJ databases">
        <title>Genome sequence of Porphyrobacter dokdonensis DSW-74.</title>
        <authorList>
            <person name="Kim J.F."/>
            <person name="Song J.Y."/>
        </authorList>
    </citation>
    <scope>NUCLEOTIDE SEQUENCE [LARGE SCALE GENOMIC DNA]</scope>
    <source>
        <strain evidence="2 3">DSW-74</strain>
    </source>
</reference>
<proteinExistence type="predicted"/>
<evidence type="ECO:0000313" key="2">
    <source>
        <dbReference type="EMBL" id="OBV12323.1"/>
    </source>
</evidence>
<dbReference type="EMBL" id="LZYB01000001">
    <property type="protein sequence ID" value="OBV12323.1"/>
    <property type="molecule type" value="Genomic_DNA"/>
</dbReference>
<evidence type="ECO:0000313" key="3">
    <source>
        <dbReference type="Proteomes" id="UP000092484"/>
    </source>
</evidence>
<dbReference type="AlphaFoldDB" id="A0A1A7BIF1"/>
<dbReference type="Proteomes" id="UP000092484">
    <property type="component" value="Unassembled WGS sequence"/>
</dbReference>
<keyword evidence="3" id="KW-1185">Reference proteome</keyword>
<feature type="coiled-coil region" evidence="1">
    <location>
        <begin position="424"/>
        <end position="498"/>
    </location>
</feature>
<gene>
    <name evidence="2" type="ORF">I603_0454</name>
</gene>
<evidence type="ECO:0000256" key="1">
    <source>
        <dbReference type="SAM" id="Coils"/>
    </source>
</evidence>
<keyword evidence="1" id="KW-0175">Coiled coil</keyword>
<protein>
    <submittedName>
        <fullName evidence="2">Uncharacterized protein</fullName>
    </submittedName>
</protein>
<comment type="caution">
    <text evidence="2">The sequence shown here is derived from an EMBL/GenBank/DDBJ whole genome shotgun (WGS) entry which is preliminary data.</text>
</comment>
<accession>A0A1A7BIF1</accession>
<organism evidence="2 3">
    <name type="scientific">Erythrobacter dokdonensis DSW-74</name>
    <dbReference type="NCBI Taxonomy" id="1300349"/>
    <lineage>
        <taxon>Bacteria</taxon>
        <taxon>Pseudomonadati</taxon>
        <taxon>Pseudomonadota</taxon>
        <taxon>Alphaproteobacteria</taxon>
        <taxon>Sphingomonadales</taxon>
        <taxon>Erythrobacteraceae</taxon>
        <taxon>Erythrobacter/Porphyrobacter group</taxon>
        <taxon>Erythrobacter</taxon>
    </lineage>
</organism>
<name>A0A1A7BIF1_9SPHN</name>
<sequence length="501" mass="53756">MKVHKFADKTSDRQGIAYFLPFSQFDTKLSWTASCDAKTNALKLIPKAEMTPKTGPDPDGLYVIDYASLDAFTKTSDIKVDFYDNGAIKAINASAEDRTGEILSTTLIAVGKVAGATIAKSSEGNDPDKQKDKQPVPVCTPSLISAIKAVQEAKSGKRDDAGRLVIEGVDQKIQNVKTATEQLTAYSAIILRAGGSITDAQKAEHFRRILAVSAAQVELDIATRTLSEAQKKITFTKSLLFPARSSVTQSPAPEMIDIGALAKWVFDDPAVFCRPDEEECKGSGKPTFRDALTQLAKENSLRLKLQANSDFAGRFNTSAEASAEAGIRYRIAVPATLTVCGQEECGKEPIKAFPVQMMNQGTTLYLPFKSKAFTNATLSATFAQNGVMTSAGYAQKRAQGEAVAGAASTLAGEMGSIIDTLRGNEKSELDLLKEETELAKAEKELADARAALIEKALDPNDEAIAQLEAETALREAEVANINAAIARIEANRRLTEAQSSE</sequence>